<gene>
    <name evidence="3" type="ORF">C7B43_07405</name>
</gene>
<dbReference type="GO" id="GO:0016757">
    <property type="term" value="F:glycosyltransferase activity"/>
    <property type="evidence" value="ECO:0007669"/>
    <property type="project" value="InterPro"/>
</dbReference>
<dbReference type="Gene3D" id="3.40.50.11090">
    <property type="match status" value="1"/>
</dbReference>
<evidence type="ECO:0000313" key="3">
    <source>
        <dbReference type="EMBL" id="PSR30099.1"/>
    </source>
</evidence>
<evidence type="ECO:0000313" key="4">
    <source>
        <dbReference type="Proteomes" id="UP000242699"/>
    </source>
</evidence>
<keyword evidence="1 3" id="KW-0808">Transferase</keyword>
<organism evidence="3 4">
    <name type="scientific">Sulfobacillus benefaciens</name>
    <dbReference type="NCBI Taxonomy" id="453960"/>
    <lineage>
        <taxon>Bacteria</taxon>
        <taxon>Bacillati</taxon>
        <taxon>Bacillota</taxon>
        <taxon>Clostridia</taxon>
        <taxon>Eubacteriales</taxon>
        <taxon>Clostridiales Family XVII. Incertae Sedis</taxon>
        <taxon>Sulfobacillus</taxon>
    </lineage>
</organism>
<evidence type="ECO:0000256" key="1">
    <source>
        <dbReference type="ARBA" id="ARBA00022679"/>
    </source>
</evidence>
<dbReference type="InterPro" id="IPR001296">
    <property type="entry name" value="Glyco_trans_1"/>
</dbReference>
<protein>
    <submittedName>
        <fullName evidence="3">Glycosyl transferase family 1</fullName>
    </submittedName>
</protein>
<evidence type="ECO:0000259" key="2">
    <source>
        <dbReference type="Pfam" id="PF00534"/>
    </source>
</evidence>
<comment type="caution">
    <text evidence="3">The sequence shown here is derived from an EMBL/GenBank/DDBJ whole genome shotgun (WGS) entry which is preliminary data.</text>
</comment>
<accession>A0A2T2X6I9</accession>
<dbReference type="AlphaFoldDB" id="A0A2T2X6I9"/>
<dbReference type="EMBL" id="PXYT01000013">
    <property type="protein sequence ID" value="PSR30099.1"/>
    <property type="molecule type" value="Genomic_DNA"/>
</dbReference>
<dbReference type="CDD" id="cd03801">
    <property type="entry name" value="GT4_PimA-like"/>
    <property type="match status" value="1"/>
</dbReference>
<dbReference type="Pfam" id="PF00534">
    <property type="entry name" value="Glycos_transf_1"/>
    <property type="match status" value="1"/>
</dbReference>
<name>A0A2T2X6I9_9FIRM</name>
<dbReference type="Proteomes" id="UP000242699">
    <property type="component" value="Unassembled WGS sequence"/>
</dbReference>
<sequence length="303" mass="34520">MRLWKSAYWLTPIKWQFVDTKIRLLYLPGEPASHAIPSGDIICATSWETAEDTGEYPEHLGEKCYLIQHFETWNSRKERVLDTWRLPLHKIVIARWLLEMAQSMGLDDVVHIPNAIDHARFYLTRQPESRQPSVLSLYHHFPWKGTEDALTALTRLHQERPSVPVTFFGAEPRGPDLPPWVHYHHDPSQDQLRELYNQHMIYVSASWAEGWPSPPAEAMACGAVFVGTNSQGCLDYAQDGVNALISPPRNPDSLYRHILMVLDNPALAASLSRQGRQTLLSFTWEHSGQAFAQHLRKIAGASS</sequence>
<dbReference type="PANTHER" id="PTHR46401">
    <property type="entry name" value="GLYCOSYLTRANSFERASE WBBK-RELATED"/>
    <property type="match status" value="1"/>
</dbReference>
<reference evidence="3 4" key="1">
    <citation type="journal article" date="2014" name="BMC Genomics">
        <title>Comparison of environmental and isolate Sulfobacillus genomes reveals diverse carbon, sulfur, nitrogen, and hydrogen metabolisms.</title>
        <authorList>
            <person name="Justice N.B."/>
            <person name="Norman A."/>
            <person name="Brown C.T."/>
            <person name="Singh A."/>
            <person name="Thomas B.C."/>
            <person name="Banfield J.F."/>
        </authorList>
    </citation>
    <scope>NUCLEOTIDE SEQUENCE [LARGE SCALE GENOMIC DNA]</scope>
    <source>
        <strain evidence="3">AMDSBA1</strain>
    </source>
</reference>
<dbReference type="SUPFAM" id="SSF53756">
    <property type="entry name" value="UDP-Glycosyltransferase/glycogen phosphorylase"/>
    <property type="match status" value="1"/>
</dbReference>
<feature type="domain" description="Glycosyl transferase family 1" evidence="2">
    <location>
        <begin position="130"/>
        <end position="277"/>
    </location>
</feature>
<dbReference type="GO" id="GO:0009103">
    <property type="term" value="P:lipopolysaccharide biosynthetic process"/>
    <property type="evidence" value="ECO:0007669"/>
    <property type="project" value="TreeGrafter"/>
</dbReference>
<dbReference type="PANTHER" id="PTHR46401:SF2">
    <property type="entry name" value="GLYCOSYLTRANSFERASE WBBK-RELATED"/>
    <property type="match status" value="1"/>
</dbReference>
<dbReference type="Gene3D" id="3.40.50.2000">
    <property type="entry name" value="Glycogen Phosphorylase B"/>
    <property type="match status" value="1"/>
</dbReference>
<proteinExistence type="predicted"/>